<dbReference type="GO" id="GO:0140359">
    <property type="term" value="F:ABC-type transporter activity"/>
    <property type="evidence" value="ECO:0007669"/>
    <property type="project" value="InterPro"/>
</dbReference>
<name>A0A7R9LHY6_9ACAR</name>
<dbReference type="Proteomes" id="UP000759131">
    <property type="component" value="Unassembled WGS sequence"/>
</dbReference>
<comment type="subcellular location">
    <subcellularLocation>
        <location evidence="1">Membrane</location>
        <topology evidence="1">Multi-pass membrane protein</topology>
    </subcellularLocation>
</comment>
<feature type="transmembrane region" description="Helical" evidence="6">
    <location>
        <begin position="61"/>
        <end position="84"/>
    </location>
</feature>
<dbReference type="PANTHER" id="PTHR48041:SF78">
    <property type="entry name" value="ABC TRANSPORTER EXPRESSED IN TRACHEA, ISOFORM A"/>
    <property type="match status" value="1"/>
</dbReference>
<evidence type="ECO:0000256" key="6">
    <source>
        <dbReference type="SAM" id="Phobius"/>
    </source>
</evidence>
<proteinExistence type="predicted"/>
<evidence type="ECO:0000256" key="4">
    <source>
        <dbReference type="ARBA" id="ARBA00022989"/>
    </source>
</evidence>
<sequence length="278" mass="31194">GGHCVFAGRPNHLKDHLNNCGITCAEDILPIELLLKISSNFPNNGFKSAIRKNSLQLELRYNWMASMGLSLFCLFIAFMLSYLYGWDVGKEDGCLDLHLTNSSLSITTSLKEALKIVSEESDVVENVKLLFFMNGCLGFVSMACTLLVFPTEVRVFLNEHRNRWYSTSSYYWSKCFVEIPVTIVIAFTFATIMFYSTGQLSDSFRYSYFALNVIFVAFIANSVGNLIGILFADNYQLATTMGVALFMSIFLLGGFAVRLSSQDFWSQPMALADAMKPK</sequence>
<dbReference type="OrthoDB" id="6526399at2759"/>
<dbReference type="PANTHER" id="PTHR48041">
    <property type="entry name" value="ABC TRANSPORTER G FAMILY MEMBER 28"/>
    <property type="match status" value="1"/>
</dbReference>
<feature type="transmembrane region" description="Helical" evidence="6">
    <location>
        <begin position="208"/>
        <end position="231"/>
    </location>
</feature>
<evidence type="ECO:0000259" key="7">
    <source>
        <dbReference type="Pfam" id="PF01061"/>
    </source>
</evidence>
<dbReference type="EMBL" id="OC880993">
    <property type="protein sequence ID" value="CAD7642046.1"/>
    <property type="molecule type" value="Genomic_DNA"/>
</dbReference>
<feature type="domain" description="ABC-2 type transporter transmembrane" evidence="7">
    <location>
        <begin position="115"/>
        <end position="271"/>
    </location>
</feature>
<feature type="transmembrane region" description="Helical" evidence="6">
    <location>
        <begin position="170"/>
        <end position="196"/>
    </location>
</feature>
<keyword evidence="4 6" id="KW-1133">Transmembrane helix</keyword>
<dbReference type="AlphaFoldDB" id="A0A7R9LHY6"/>
<feature type="transmembrane region" description="Helical" evidence="6">
    <location>
        <begin position="243"/>
        <end position="261"/>
    </location>
</feature>
<dbReference type="GO" id="GO:0005886">
    <property type="term" value="C:plasma membrane"/>
    <property type="evidence" value="ECO:0007669"/>
    <property type="project" value="TreeGrafter"/>
</dbReference>
<keyword evidence="2" id="KW-0813">Transport</keyword>
<dbReference type="Pfam" id="PF01061">
    <property type="entry name" value="ABC2_membrane"/>
    <property type="match status" value="1"/>
</dbReference>
<evidence type="ECO:0000256" key="5">
    <source>
        <dbReference type="ARBA" id="ARBA00023136"/>
    </source>
</evidence>
<dbReference type="InterPro" id="IPR050352">
    <property type="entry name" value="ABCG_transporters"/>
</dbReference>
<dbReference type="EMBL" id="CAJPIZ010026418">
    <property type="protein sequence ID" value="CAG2119016.1"/>
    <property type="molecule type" value="Genomic_DNA"/>
</dbReference>
<evidence type="ECO:0000256" key="2">
    <source>
        <dbReference type="ARBA" id="ARBA00022448"/>
    </source>
</evidence>
<evidence type="ECO:0000313" key="8">
    <source>
        <dbReference type="EMBL" id="CAD7642046.1"/>
    </source>
</evidence>
<organism evidence="8">
    <name type="scientific">Medioppia subpectinata</name>
    <dbReference type="NCBI Taxonomy" id="1979941"/>
    <lineage>
        <taxon>Eukaryota</taxon>
        <taxon>Metazoa</taxon>
        <taxon>Ecdysozoa</taxon>
        <taxon>Arthropoda</taxon>
        <taxon>Chelicerata</taxon>
        <taxon>Arachnida</taxon>
        <taxon>Acari</taxon>
        <taxon>Acariformes</taxon>
        <taxon>Sarcoptiformes</taxon>
        <taxon>Oribatida</taxon>
        <taxon>Brachypylina</taxon>
        <taxon>Oppioidea</taxon>
        <taxon>Oppiidae</taxon>
        <taxon>Medioppia</taxon>
    </lineage>
</organism>
<evidence type="ECO:0000313" key="9">
    <source>
        <dbReference type="Proteomes" id="UP000759131"/>
    </source>
</evidence>
<feature type="non-terminal residue" evidence="8">
    <location>
        <position position="278"/>
    </location>
</feature>
<accession>A0A7R9LHY6</accession>
<protein>
    <recommendedName>
        <fullName evidence="7">ABC-2 type transporter transmembrane domain-containing protein</fullName>
    </recommendedName>
</protein>
<keyword evidence="3 6" id="KW-0812">Transmembrane</keyword>
<feature type="transmembrane region" description="Helical" evidence="6">
    <location>
        <begin position="129"/>
        <end position="149"/>
    </location>
</feature>
<reference evidence="8" key="1">
    <citation type="submission" date="2020-11" db="EMBL/GenBank/DDBJ databases">
        <authorList>
            <person name="Tran Van P."/>
        </authorList>
    </citation>
    <scope>NUCLEOTIDE SEQUENCE</scope>
</reference>
<gene>
    <name evidence="8" type="ORF">OSB1V03_LOCUS18966</name>
</gene>
<evidence type="ECO:0000256" key="1">
    <source>
        <dbReference type="ARBA" id="ARBA00004141"/>
    </source>
</evidence>
<keyword evidence="9" id="KW-1185">Reference proteome</keyword>
<evidence type="ECO:0000256" key="3">
    <source>
        <dbReference type="ARBA" id="ARBA00022692"/>
    </source>
</evidence>
<keyword evidence="5 6" id="KW-0472">Membrane</keyword>
<dbReference type="InterPro" id="IPR013525">
    <property type="entry name" value="ABC2_TM"/>
</dbReference>